<dbReference type="AlphaFoldDB" id="A0A1H9LHN3"/>
<evidence type="ECO:0000313" key="5">
    <source>
        <dbReference type="Proteomes" id="UP000199233"/>
    </source>
</evidence>
<keyword evidence="2" id="KW-0604">Photosystem II</keyword>
<protein>
    <recommendedName>
        <fullName evidence="3">Photosynthesis system II assembly factor Ycf48/Hcf136-like domain-containing protein</fullName>
    </recommendedName>
</protein>
<feature type="domain" description="Photosynthesis system II assembly factor Ycf48/Hcf136-like" evidence="3">
    <location>
        <begin position="117"/>
        <end position="280"/>
    </location>
</feature>
<evidence type="ECO:0000259" key="3">
    <source>
        <dbReference type="Pfam" id="PF14870"/>
    </source>
</evidence>
<dbReference type="STRING" id="489703.SAMN04488038_11640"/>
<proteinExistence type="predicted"/>
<dbReference type="Pfam" id="PF14870">
    <property type="entry name" value="PSII_BNR"/>
    <property type="match status" value="1"/>
</dbReference>
<dbReference type="GO" id="GO:0015979">
    <property type="term" value="P:photosynthesis"/>
    <property type="evidence" value="ECO:0007669"/>
    <property type="project" value="UniProtKB-KW"/>
</dbReference>
<dbReference type="GO" id="GO:0009523">
    <property type="term" value="C:photosystem II"/>
    <property type="evidence" value="ECO:0007669"/>
    <property type="project" value="UniProtKB-KW"/>
</dbReference>
<dbReference type="PANTHER" id="PTHR47199">
    <property type="entry name" value="PHOTOSYSTEM II STABILITY/ASSEMBLY FACTOR HCF136, CHLOROPLASTIC"/>
    <property type="match status" value="1"/>
</dbReference>
<dbReference type="InterPro" id="IPR015943">
    <property type="entry name" value="WD40/YVTN_repeat-like_dom_sf"/>
</dbReference>
<keyword evidence="1" id="KW-0602">Photosynthesis</keyword>
<accession>A0A1H9LHN3</accession>
<name>A0A1H9LHN3_9GAMM</name>
<dbReference type="InterPro" id="IPR028203">
    <property type="entry name" value="PSII_CF48-like_dom"/>
</dbReference>
<evidence type="ECO:0000256" key="2">
    <source>
        <dbReference type="ARBA" id="ARBA00023276"/>
    </source>
</evidence>
<gene>
    <name evidence="4" type="ORF">SAMN04488038_11640</name>
</gene>
<organism evidence="4 5">
    <name type="scientific">Solimonas aquatica</name>
    <dbReference type="NCBI Taxonomy" id="489703"/>
    <lineage>
        <taxon>Bacteria</taxon>
        <taxon>Pseudomonadati</taxon>
        <taxon>Pseudomonadota</taxon>
        <taxon>Gammaproteobacteria</taxon>
        <taxon>Nevskiales</taxon>
        <taxon>Nevskiaceae</taxon>
        <taxon>Solimonas</taxon>
    </lineage>
</organism>
<dbReference type="EMBL" id="FOFS01000016">
    <property type="protein sequence ID" value="SER11022.1"/>
    <property type="molecule type" value="Genomic_DNA"/>
</dbReference>
<dbReference type="Proteomes" id="UP000199233">
    <property type="component" value="Unassembled WGS sequence"/>
</dbReference>
<keyword evidence="5" id="KW-1185">Reference proteome</keyword>
<evidence type="ECO:0000313" key="4">
    <source>
        <dbReference type="EMBL" id="SER11022.1"/>
    </source>
</evidence>
<dbReference type="PANTHER" id="PTHR47199:SF2">
    <property type="entry name" value="PHOTOSYSTEM II STABILITY_ASSEMBLY FACTOR HCF136, CHLOROPLASTIC"/>
    <property type="match status" value="1"/>
</dbReference>
<sequence length="335" mass="35303">MSTQGISAKGLAAVIRHVVAVAVLATVTTTPAAMSRIEVVHKGIAHQAYFGIDFRGEHGMAVGTGGSLLASDDGGASWHPLPQAVTQLSLFDVTVGGGRTLVSGQMGTVLIGEAGGKWRAVQTPTKMRLLAIDQNSQGLAVAVGQFGTILRSRDGGDTWQAVAPQWHGYTGHEFEPQLYDVVVDERGRVTVVGEFGLIIRSDDGGDSWRLLWRAESPVEDVPAPALWALTLGEDGVGYAVGQEGLIVKTADDGRSWRKLDSGTHSGLQGVQMVAGGQVLAIGIRELLESRDGGATWQRLAGEDISTEWYQGLAAPQSGSAVLAVGHSGRVLRIRR</sequence>
<dbReference type="Gene3D" id="2.130.10.10">
    <property type="entry name" value="YVTN repeat-like/Quinoprotein amine dehydrogenase"/>
    <property type="match status" value="1"/>
</dbReference>
<dbReference type="SUPFAM" id="SSF110296">
    <property type="entry name" value="Oligoxyloglucan reducing end-specific cellobiohydrolase"/>
    <property type="match status" value="1"/>
</dbReference>
<evidence type="ECO:0000256" key="1">
    <source>
        <dbReference type="ARBA" id="ARBA00022531"/>
    </source>
</evidence>
<reference evidence="4 5" key="1">
    <citation type="submission" date="2016-10" db="EMBL/GenBank/DDBJ databases">
        <authorList>
            <person name="de Groot N.N."/>
        </authorList>
    </citation>
    <scope>NUCLEOTIDE SEQUENCE [LARGE SCALE GENOMIC DNA]</scope>
    <source>
        <strain evidence="4 5">DSM 25927</strain>
    </source>
</reference>